<comment type="similarity">
    <text evidence="1 2">Belongs to the UPF0301 (AlgH) family.</text>
</comment>
<evidence type="ECO:0000256" key="2">
    <source>
        <dbReference type="HAMAP-Rule" id="MF_00758"/>
    </source>
</evidence>
<sequence length="232" mass="24757">MAGPDDPEDFSSDDFSAGDLSGGGSPVDGPRGRGTGFNPMWDTVEAGRIRAGSVLIAATTLTEPTFRRSVIYIVEHNDAGSLGVVINRMSQTAVHNLLPQWTDLTAAPRAVFIGGPVKQDSALCLGVVKPGVDVDAVPGLRPVDGRVVLVDLDADPEDLERALDGIRIFAGYSGWGIGQLDDELRRDSWLVASALPRDLLAAATDDVFADVLRRQPWPLPLLATHPIDVERN</sequence>
<dbReference type="EMBL" id="BMCS01000001">
    <property type="protein sequence ID" value="GGF16631.1"/>
    <property type="molecule type" value="Genomic_DNA"/>
</dbReference>
<dbReference type="Proteomes" id="UP000632454">
    <property type="component" value="Unassembled WGS sequence"/>
</dbReference>
<gene>
    <name evidence="4" type="ORF">GCM10007298_10810</name>
</gene>
<reference evidence="5" key="1">
    <citation type="journal article" date="2019" name="Int. J. Syst. Evol. Microbiol.">
        <title>The Global Catalogue of Microorganisms (GCM) 10K type strain sequencing project: providing services to taxonomists for standard genome sequencing and annotation.</title>
        <authorList>
            <consortium name="The Broad Institute Genomics Platform"/>
            <consortium name="The Broad Institute Genome Sequencing Center for Infectious Disease"/>
            <person name="Wu L."/>
            <person name="Ma J."/>
        </authorList>
    </citation>
    <scope>NUCLEOTIDE SEQUENCE [LARGE SCALE GENOMIC DNA]</scope>
    <source>
        <strain evidence="5">CCM 7855</strain>
    </source>
</reference>
<feature type="region of interest" description="Disordered" evidence="3">
    <location>
        <begin position="1"/>
        <end position="38"/>
    </location>
</feature>
<comment type="caution">
    <text evidence="4">The sequence shown here is derived from an EMBL/GenBank/DDBJ whole genome shotgun (WGS) entry which is preliminary data.</text>
</comment>
<evidence type="ECO:0000313" key="5">
    <source>
        <dbReference type="Proteomes" id="UP000632454"/>
    </source>
</evidence>
<feature type="compositionally biased region" description="Acidic residues" evidence="3">
    <location>
        <begin position="1"/>
        <end position="12"/>
    </location>
</feature>
<dbReference type="Gene3D" id="3.40.1740.10">
    <property type="entry name" value="VC0467-like"/>
    <property type="match status" value="1"/>
</dbReference>
<proteinExistence type="inferred from homology"/>
<dbReference type="HAMAP" id="MF_00758">
    <property type="entry name" value="UPF0301"/>
    <property type="match status" value="1"/>
</dbReference>
<dbReference type="NCBIfam" id="NF001269">
    <property type="entry name" value="PRK00228.2-1"/>
    <property type="match status" value="1"/>
</dbReference>
<dbReference type="SUPFAM" id="SSF143456">
    <property type="entry name" value="VC0467-like"/>
    <property type="match status" value="1"/>
</dbReference>
<dbReference type="PANTHER" id="PTHR30327:SF1">
    <property type="entry name" value="UPF0301 PROTEIN YQGE"/>
    <property type="match status" value="1"/>
</dbReference>
<dbReference type="PANTHER" id="PTHR30327">
    <property type="entry name" value="UNCHARACTERIZED PROTEIN YQGE"/>
    <property type="match status" value="1"/>
</dbReference>
<evidence type="ECO:0000256" key="1">
    <source>
        <dbReference type="ARBA" id="ARBA00009600"/>
    </source>
</evidence>
<dbReference type="NCBIfam" id="NF001272">
    <property type="entry name" value="PRK00228.2-4"/>
    <property type="match status" value="1"/>
</dbReference>
<protein>
    <recommendedName>
        <fullName evidence="2">UPF0301 protein GCM10007298_10810</fullName>
    </recommendedName>
</protein>
<organism evidence="4 5">
    <name type="scientific">Williamsia phyllosphaerae</name>
    <dbReference type="NCBI Taxonomy" id="885042"/>
    <lineage>
        <taxon>Bacteria</taxon>
        <taxon>Bacillati</taxon>
        <taxon>Actinomycetota</taxon>
        <taxon>Actinomycetes</taxon>
        <taxon>Mycobacteriales</taxon>
        <taxon>Nocardiaceae</taxon>
        <taxon>Williamsia</taxon>
    </lineage>
</organism>
<evidence type="ECO:0000256" key="3">
    <source>
        <dbReference type="SAM" id="MobiDB-lite"/>
    </source>
</evidence>
<dbReference type="InterPro" id="IPR003774">
    <property type="entry name" value="AlgH-like"/>
</dbReference>
<name>A0ABQ1UF88_9NOCA</name>
<keyword evidence="5" id="KW-1185">Reference proteome</keyword>
<accession>A0ABQ1UF88</accession>
<dbReference type="Pfam" id="PF02622">
    <property type="entry name" value="DUF179"/>
    <property type="match status" value="1"/>
</dbReference>
<evidence type="ECO:0000313" key="4">
    <source>
        <dbReference type="EMBL" id="GGF16631.1"/>
    </source>
</evidence>